<evidence type="ECO:0000256" key="1">
    <source>
        <dbReference type="SAM" id="MobiDB-lite"/>
    </source>
</evidence>
<organism evidence="2 3">
    <name type="scientific">Datura stramonium</name>
    <name type="common">Jimsonweed</name>
    <name type="synonym">Common thornapple</name>
    <dbReference type="NCBI Taxonomy" id="4076"/>
    <lineage>
        <taxon>Eukaryota</taxon>
        <taxon>Viridiplantae</taxon>
        <taxon>Streptophyta</taxon>
        <taxon>Embryophyta</taxon>
        <taxon>Tracheophyta</taxon>
        <taxon>Spermatophyta</taxon>
        <taxon>Magnoliopsida</taxon>
        <taxon>eudicotyledons</taxon>
        <taxon>Gunneridae</taxon>
        <taxon>Pentapetalae</taxon>
        <taxon>asterids</taxon>
        <taxon>lamiids</taxon>
        <taxon>Solanales</taxon>
        <taxon>Solanaceae</taxon>
        <taxon>Solanoideae</taxon>
        <taxon>Datureae</taxon>
        <taxon>Datura</taxon>
    </lineage>
</organism>
<feature type="region of interest" description="Disordered" evidence="1">
    <location>
        <begin position="14"/>
        <end position="67"/>
    </location>
</feature>
<dbReference type="Proteomes" id="UP000823775">
    <property type="component" value="Unassembled WGS sequence"/>
</dbReference>
<accession>A0ABS8UYQ1</accession>
<evidence type="ECO:0000313" key="2">
    <source>
        <dbReference type="EMBL" id="MCD9639247.1"/>
    </source>
</evidence>
<protein>
    <submittedName>
        <fullName evidence="2">Uncharacterized protein</fullName>
    </submittedName>
</protein>
<evidence type="ECO:0000313" key="3">
    <source>
        <dbReference type="Proteomes" id="UP000823775"/>
    </source>
</evidence>
<feature type="non-terminal residue" evidence="2">
    <location>
        <position position="124"/>
    </location>
</feature>
<sequence>MAISLGSGTQLSVAQPPYEEYTMLPEAEQERRRKIVWKESTPPPPLPYKLTPAPSIESTQKRDVQEKVVHDKCGMDKEDAEKHCLDVIAQVNIVEIDLKRAIKEGSELWSNIGGISGHNQAGAL</sequence>
<comment type="caution">
    <text evidence="2">The sequence shown here is derived from an EMBL/GenBank/DDBJ whole genome shotgun (WGS) entry which is preliminary data.</text>
</comment>
<name>A0ABS8UYQ1_DATST</name>
<proteinExistence type="predicted"/>
<gene>
    <name evidence="2" type="ORF">HAX54_023655</name>
</gene>
<dbReference type="EMBL" id="JACEIK010002874">
    <property type="protein sequence ID" value="MCD9639247.1"/>
    <property type="molecule type" value="Genomic_DNA"/>
</dbReference>
<reference evidence="2 3" key="1">
    <citation type="journal article" date="2021" name="BMC Genomics">
        <title>Datura genome reveals duplications of psychoactive alkaloid biosynthetic genes and high mutation rate following tissue culture.</title>
        <authorList>
            <person name="Rajewski A."/>
            <person name="Carter-House D."/>
            <person name="Stajich J."/>
            <person name="Litt A."/>
        </authorList>
    </citation>
    <scope>NUCLEOTIDE SEQUENCE [LARGE SCALE GENOMIC DNA]</scope>
    <source>
        <strain evidence="2">AR-01</strain>
    </source>
</reference>
<keyword evidence="3" id="KW-1185">Reference proteome</keyword>